<accession>A0A1B3ZEW5</accession>
<feature type="region of interest" description="Disordered" evidence="3">
    <location>
        <begin position="124"/>
        <end position="155"/>
    </location>
</feature>
<dbReference type="Gene3D" id="1.20.1600.10">
    <property type="entry name" value="Outer membrane efflux proteins (OEP)"/>
    <property type="match status" value="1"/>
</dbReference>
<comment type="similarity">
    <text evidence="1 2">Belongs to the outer membrane factor (OMF) (TC 1.B.17) family.</text>
</comment>
<dbReference type="GO" id="GO:0015562">
    <property type="term" value="F:efflux transmembrane transporter activity"/>
    <property type="evidence" value="ECO:0007669"/>
    <property type="project" value="InterPro"/>
</dbReference>
<dbReference type="SUPFAM" id="SSF56954">
    <property type="entry name" value="Outer membrane efflux proteins (OEP)"/>
    <property type="match status" value="1"/>
</dbReference>
<dbReference type="PANTHER" id="PTHR30203">
    <property type="entry name" value="OUTER MEMBRANE CATION EFFLUX PROTEIN"/>
    <property type="match status" value="1"/>
</dbReference>
<keyword evidence="2" id="KW-0449">Lipoprotein</keyword>
<sequence length="523" mass="55769">MGRSAPALRGASALVLAGTLLSGCMVGPDFHRPTVASPPTFAPVDRATAPSRPEASPIAADWWTLFNDPKLSLLESRLAGANLDVKAATARLFQSRAQRRIAGARAYPSVGAAGSYNRERASPNGILSLMGTGPAGSQQQSANGTAPFGVSSLPGSDGSPPYDLWQVGIDASWELDLWGRARRGVEAANAALQETLEDRRAILLSAQAELARDYVELRTTQALLAITRHNLDDARDSVKLTRLRLEQGVTTSLDVADAEAQLATIEARLPTLNARQDALINALSLLLAEQPGALAGELGDNGDLPALPERVPVGLPSELARRRPDIRQAEAALHRATAEIGVAKADFYPSISLTGSFGTQSLALSNFGSWASHQFIVGPSISLPFFQGGRLKGALELRKAEQQEAAIRFQQTVLKAWHEIDDALTAYDAEQRRSDRLGEAVRQNRLALSVAQRRYREGAVDFLNILSVQRALLSAENDLAESHGQSAANLVVLLKALGGGWERTFPDAPVRSQPIRTGAGTGS</sequence>
<protein>
    <submittedName>
        <fullName evidence="4">Secretion protein</fullName>
    </submittedName>
</protein>
<dbReference type="STRING" id="1560345.AWL63_20405"/>
<comment type="subcellular location">
    <subcellularLocation>
        <location evidence="2">Cell membrane</location>
        <topology evidence="2">Lipid-anchor</topology>
    </subcellularLocation>
</comment>
<evidence type="ECO:0000256" key="1">
    <source>
        <dbReference type="ARBA" id="ARBA00007613"/>
    </source>
</evidence>
<dbReference type="AlphaFoldDB" id="A0A1B3ZEW5"/>
<gene>
    <name evidence="4" type="ORF">AWL63_20405</name>
</gene>
<dbReference type="InterPro" id="IPR010131">
    <property type="entry name" value="MdtP/NodT-like"/>
</dbReference>
<name>A0A1B3ZEW5_9SPHN</name>
<dbReference type="PROSITE" id="PS51257">
    <property type="entry name" value="PROKAR_LIPOPROTEIN"/>
    <property type="match status" value="1"/>
</dbReference>
<evidence type="ECO:0000256" key="3">
    <source>
        <dbReference type="SAM" id="MobiDB-lite"/>
    </source>
</evidence>
<dbReference type="OrthoDB" id="7181739at2"/>
<dbReference type="GO" id="GO:0005886">
    <property type="term" value="C:plasma membrane"/>
    <property type="evidence" value="ECO:0007669"/>
    <property type="project" value="UniProtKB-SubCell"/>
</dbReference>
<evidence type="ECO:0000313" key="4">
    <source>
        <dbReference type="EMBL" id="AOH85964.1"/>
    </source>
</evidence>
<dbReference type="PANTHER" id="PTHR30203:SF25">
    <property type="entry name" value="OUTER MEMBRANE PROTEIN-RELATED"/>
    <property type="match status" value="1"/>
</dbReference>
<reference evidence="4 5" key="1">
    <citation type="submission" date="2016-01" db="EMBL/GenBank/DDBJ databases">
        <title>Complete genome and mega plasmid sequence of Sphingomonas panacis DCY99 elicits systemic resistance in rice to Xanthomonas oryzae.</title>
        <authorList>
            <person name="Kim Y.J."/>
            <person name="Yang D.C."/>
            <person name="Sing P."/>
        </authorList>
    </citation>
    <scope>NUCLEOTIDE SEQUENCE [LARGE SCALE GENOMIC DNA]</scope>
    <source>
        <strain evidence="4 5">DCY99</strain>
    </source>
</reference>
<dbReference type="Pfam" id="PF02321">
    <property type="entry name" value="OEP"/>
    <property type="match status" value="2"/>
</dbReference>
<evidence type="ECO:0000256" key="2">
    <source>
        <dbReference type="RuleBase" id="RU362097"/>
    </source>
</evidence>
<keyword evidence="2" id="KW-0812">Transmembrane</keyword>
<proteinExistence type="inferred from homology"/>
<keyword evidence="5" id="KW-1185">Reference proteome</keyword>
<dbReference type="Proteomes" id="UP000094256">
    <property type="component" value="Chromosome"/>
</dbReference>
<dbReference type="Gene3D" id="2.20.200.10">
    <property type="entry name" value="Outer membrane efflux proteins (OEP)"/>
    <property type="match status" value="1"/>
</dbReference>
<dbReference type="NCBIfam" id="TIGR01845">
    <property type="entry name" value="outer_NodT"/>
    <property type="match status" value="1"/>
</dbReference>
<evidence type="ECO:0000313" key="5">
    <source>
        <dbReference type="Proteomes" id="UP000094256"/>
    </source>
</evidence>
<keyword evidence="2" id="KW-1134">Transmembrane beta strand</keyword>
<keyword evidence="2" id="KW-0472">Membrane</keyword>
<feature type="compositionally biased region" description="Polar residues" evidence="3">
    <location>
        <begin position="135"/>
        <end position="144"/>
    </location>
</feature>
<organism evidence="4 5">
    <name type="scientific">Sphingomonas panacis</name>
    <dbReference type="NCBI Taxonomy" id="1560345"/>
    <lineage>
        <taxon>Bacteria</taxon>
        <taxon>Pseudomonadati</taxon>
        <taxon>Pseudomonadota</taxon>
        <taxon>Alphaproteobacteria</taxon>
        <taxon>Sphingomonadales</taxon>
        <taxon>Sphingomonadaceae</taxon>
        <taxon>Sphingomonas</taxon>
    </lineage>
</organism>
<dbReference type="RefSeq" id="WP_069206492.1">
    <property type="nucleotide sequence ID" value="NZ_CP014168.1"/>
</dbReference>
<dbReference type="EMBL" id="CP014168">
    <property type="protein sequence ID" value="AOH85964.1"/>
    <property type="molecule type" value="Genomic_DNA"/>
</dbReference>
<dbReference type="InterPro" id="IPR003423">
    <property type="entry name" value="OMP_efflux"/>
</dbReference>
<keyword evidence="2" id="KW-0564">Palmitate</keyword>
<dbReference type="KEGG" id="span:AWL63_20405"/>